<accession>A0A1V1P1K2</accession>
<evidence type="ECO:0000313" key="2">
    <source>
        <dbReference type="Proteomes" id="UP000189670"/>
    </source>
</evidence>
<organism evidence="1 2">
    <name type="scientific">Candidatus Magnetoglobus multicellularis str. Araruama</name>
    <dbReference type="NCBI Taxonomy" id="890399"/>
    <lineage>
        <taxon>Bacteria</taxon>
        <taxon>Pseudomonadati</taxon>
        <taxon>Thermodesulfobacteriota</taxon>
        <taxon>Desulfobacteria</taxon>
        <taxon>Desulfobacterales</taxon>
        <taxon>Desulfobacteraceae</taxon>
        <taxon>Candidatus Magnetoglobus</taxon>
    </lineage>
</organism>
<dbReference type="PANTHER" id="PTHR36455:SF1">
    <property type="entry name" value="BLR8292 PROTEIN"/>
    <property type="match status" value="1"/>
</dbReference>
<dbReference type="Pfam" id="PF05717">
    <property type="entry name" value="TnpB_IS66"/>
    <property type="match status" value="1"/>
</dbReference>
<proteinExistence type="predicted"/>
<comment type="caution">
    <text evidence="1">The sequence shown here is derived from an EMBL/GenBank/DDBJ whole genome shotgun (WGS) entry which is preliminary data.</text>
</comment>
<dbReference type="AlphaFoldDB" id="A0A1V1P1K2"/>
<dbReference type="Proteomes" id="UP000189670">
    <property type="component" value="Unassembled WGS sequence"/>
</dbReference>
<protein>
    <submittedName>
        <fullName evidence="1">Transposase IS66</fullName>
    </submittedName>
</protein>
<gene>
    <name evidence="1" type="ORF">OMM_10283</name>
</gene>
<evidence type="ECO:0000313" key="1">
    <source>
        <dbReference type="EMBL" id="ETR68674.1"/>
    </source>
</evidence>
<name>A0A1V1P1K2_9BACT</name>
<dbReference type="NCBIfam" id="NF033819">
    <property type="entry name" value="IS66_TnpB"/>
    <property type="match status" value="1"/>
</dbReference>
<dbReference type="PANTHER" id="PTHR36455">
    <property type="match status" value="1"/>
</dbReference>
<reference evidence="2" key="1">
    <citation type="submission" date="2012-11" db="EMBL/GenBank/DDBJ databases">
        <authorList>
            <person name="Lucero-Rivera Y.E."/>
            <person name="Tovar-Ramirez D."/>
        </authorList>
    </citation>
    <scope>NUCLEOTIDE SEQUENCE [LARGE SCALE GENOMIC DNA]</scope>
    <source>
        <strain evidence="2">Araruama</strain>
    </source>
</reference>
<dbReference type="EMBL" id="ATBP01000866">
    <property type="protein sequence ID" value="ETR68674.1"/>
    <property type="molecule type" value="Genomic_DNA"/>
</dbReference>
<dbReference type="InterPro" id="IPR008878">
    <property type="entry name" value="Transposase_IS66_Orf2"/>
</dbReference>
<sequence>MLQITPHMRIFVAIEPIDFRKGIDGIAGICRKMLKDPFSGQVFVFRNRSKTAIKILLYDGQGFWLCQKRLSKGRFKWWPKKNDSTFNQLAAHELQMLIINGDPSGCNVSPDWKPILN</sequence>